<evidence type="ECO:0000313" key="1">
    <source>
        <dbReference type="EMBL" id="JAE26041.1"/>
    </source>
</evidence>
<protein>
    <submittedName>
        <fullName evidence="1">Uncharacterized protein</fullName>
    </submittedName>
</protein>
<sequence>MHYGSFPVILVTYGQFTFMTSNAMLNSEQR</sequence>
<reference evidence="1" key="1">
    <citation type="submission" date="2014-09" db="EMBL/GenBank/DDBJ databases">
        <authorList>
            <person name="Magalhaes I.L.F."/>
            <person name="Oliveira U."/>
            <person name="Santos F.R."/>
            <person name="Vidigal T.H.D.A."/>
            <person name="Brescovit A.D."/>
            <person name="Santos A.J."/>
        </authorList>
    </citation>
    <scope>NUCLEOTIDE SEQUENCE</scope>
    <source>
        <tissue evidence="1">Shoot tissue taken approximately 20 cm above the soil surface</tissue>
    </source>
</reference>
<dbReference type="EMBL" id="GBRH01171855">
    <property type="protein sequence ID" value="JAE26041.1"/>
    <property type="molecule type" value="Transcribed_RNA"/>
</dbReference>
<dbReference type="AlphaFoldDB" id="A0A0A9GU05"/>
<reference evidence="1" key="2">
    <citation type="journal article" date="2015" name="Data Brief">
        <title>Shoot transcriptome of the giant reed, Arundo donax.</title>
        <authorList>
            <person name="Barrero R.A."/>
            <person name="Guerrero F.D."/>
            <person name="Moolhuijzen P."/>
            <person name="Goolsby J.A."/>
            <person name="Tidwell J."/>
            <person name="Bellgard S.E."/>
            <person name="Bellgard M.I."/>
        </authorList>
    </citation>
    <scope>NUCLEOTIDE SEQUENCE</scope>
    <source>
        <tissue evidence="1">Shoot tissue taken approximately 20 cm above the soil surface</tissue>
    </source>
</reference>
<accession>A0A0A9GU05</accession>
<organism evidence="1">
    <name type="scientific">Arundo donax</name>
    <name type="common">Giant reed</name>
    <name type="synonym">Donax arundinaceus</name>
    <dbReference type="NCBI Taxonomy" id="35708"/>
    <lineage>
        <taxon>Eukaryota</taxon>
        <taxon>Viridiplantae</taxon>
        <taxon>Streptophyta</taxon>
        <taxon>Embryophyta</taxon>
        <taxon>Tracheophyta</taxon>
        <taxon>Spermatophyta</taxon>
        <taxon>Magnoliopsida</taxon>
        <taxon>Liliopsida</taxon>
        <taxon>Poales</taxon>
        <taxon>Poaceae</taxon>
        <taxon>PACMAD clade</taxon>
        <taxon>Arundinoideae</taxon>
        <taxon>Arundineae</taxon>
        <taxon>Arundo</taxon>
    </lineage>
</organism>
<name>A0A0A9GU05_ARUDO</name>
<proteinExistence type="predicted"/>